<dbReference type="Gene3D" id="1.10.510.10">
    <property type="entry name" value="Transferase(Phosphotransferase) domain 1"/>
    <property type="match status" value="1"/>
</dbReference>
<keyword evidence="5" id="KW-0418">Kinase</keyword>
<evidence type="ECO:0000256" key="1">
    <source>
        <dbReference type="ARBA" id="ARBA00004308"/>
    </source>
</evidence>
<accession>A0A3B3RTD7</accession>
<dbReference type="Proteomes" id="UP000261540">
    <property type="component" value="Unplaced"/>
</dbReference>
<reference evidence="10" key="1">
    <citation type="submission" date="2025-08" db="UniProtKB">
        <authorList>
            <consortium name="Ensembl"/>
        </authorList>
    </citation>
    <scope>IDENTIFICATION</scope>
</reference>
<keyword evidence="11" id="KW-1185">Reference proteome</keyword>
<dbReference type="GO" id="GO:0012505">
    <property type="term" value="C:endomembrane system"/>
    <property type="evidence" value="ECO:0007669"/>
    <property type="project" value="UniProtKB-SubCell"/>
</dbReference>
<dbReference type="PROSITE" id="PS00109">
    <property type="entry name" value="PROTEIN_KINASE_TYR"/>
    <property type="match status" value="1"/>
</dbReference>
<evidence type="ECO:0000256" key="3">
    <source>
        <dbReference type="ARBA" id="ARBA00022707"/>
    </source>
</evidence>
<reference evidence="10" key="2">
    <citation type="submission" date="2025-09" db="UniProtKB">
        <authorList>
            <consortium name="Ensembl"/>
        </authorList>
    </citation>
    <scope>IDENTIFICATION</scope>
</reference>
<dbReference type="GeneTree" id="ENSGT00940000158850"/>
<evidence type="ECO:0000256" key="6">
    <source>
        <dbReference type="ARBA" id="ARBA00022840"/>
    </source>
</evidence>
<dbReference type="InterPro" id="IPR020635">
    <property type="entry name" value="Tyr_kinase_cat_dom"/>
</dbReference>
<feature type="domain" description="Protein kinase" evidence="9">
    <location>
        <begin position="1"/>
        <end position="155"/>
    </location>
</feature>
<dbReference type="InterPro" id="IPR050198">
    <property type="entry name" value="Non-receptor_tyrosine_kinases"/>
</dbReference>
<dbReference type="InterPro" id="IPR008266">
    <property type="entry name" value="Tyr_kinase_AS"/>
</dbReference>
<dbReference type="InterPro" id="IPR000719">
    <property type="entry name" value="Prot_kinase_dom"/>
</dbReference>
<keyword evidence="3" id="KW-0449">Lipoprotein</keyword>
<dbReference type="FunFam" id="1.10.510.10:FF:001512">
    <property type="entry name" value="Receptor tyrosine-protein kinase erbB-2"/>
    <property type="match status" value="1"/>
</dbReference>
<dbReference type="PROSITE" id="PS50011">
    <property type="entry name" value="PROTEIN_KINASE_DOM"/>
    <property type="match status" value="1"/>
</dbReference>
<evidence type="ECO:0000256" key="4">
    <source>
        <dbReference type="ARBA" id="ARBA00022741"/>
    </source>
</evidence>
<evidence type="ECO:0000256" key="8">
    <source>
        <dbReference type="ARBA" id="ARBA00023137"/>
    </source>
</evidence>
<dbReference type="GO" id="GO:0050793">
    <property type="term" value="P:regulation of developmental process"/>
    <property type="evidence" value="ECO:0007669"/>
    <property type="project" value="UniProtKB-ARBA"/>
</dbReference>
<dbReference type="InterPro" id="IPR001245">
    <property type="entry name" value="Ser-Thr/Tyr_kinase_cat_dom"/>
</dbReference>
<protein>
    <submittedName>
        <fullName evidence="10">IL2 inducible T cell kinase</fullName>
    </submittedName>
</protein>
<keyword evidence="4" id="KW-0547">Nucleotide-binding</keyword>
<dbReference type="Pfam" id="PF07714">
    <property type="entry name" value="PK_Tyr_Ser-Thr"/>
    <property type="match status" value="1"/>
</dbReference>
<dbReference type="AlphaFoldDB" id="A0A3B3RTD7"/>
<dbReference type="SUPFAM" id="SSF56112">
    <property type="entry name" value="Protein kinase-like (PK-like)"/>
    <property type="match status" value="1"/>
</dbReference>
<keyword evidence="3" id="KW-0519">Myristate</keyword>
<evidence type="ECO:0000313" key="10">
    <source>
        <dbReference type="Ensembl" id="ENSPKIP00000021807.1"/>
    </source>
</evidence>
<keyword evidence="6" id="KW-0067">ATP-binding</keyword>
<sequence>SIDLYQTQNALLGMCLDVCEGMAYLESTNFIHRDLAARNCLVSENQVVKVCDFGMTRFVLDDQYTSSLGSKFPVKWSAPEVIHYSKFSSKSDVWSFGVLMWEVYNEGRIPYENRSNGEVVEGLKLGLRLLKPRLAPELVFQLMEWSWKEVSSPTA</sequence>
<name>A0A3B3RTD7_9TELE</name>
<keyword evidence="7" id="KW-0472">Membrane</keyword>
<evidence type="ECO:0000256" key="2">
    <source>
        <dbReference type="ARBA" id="ARBA00022679"/>
    </source>
</evidence>
<dbReference type="Ensembl" id="ENSPKIT00000002450.1">
    <property type="protein sequence ID" value="ENSPKIP00000021807.1"/>
    <property type="gene ID" value="ENSPKIG00000006022.1"/>
</dbReference>
<dbReference type="InterPro" id="IPR011009">
    <property type="entry name" value="Kinase-like_dom_sf"/>
</dbReference>
<dbReference type="SMART" id="SM00219">
    <property type="entry name" value="TyrKc"/>
    <property type="match status" value="1"/>
</dbReference>
<evidence type="ECO:0000256" key="5">
    <source>
        <dbReference type="ARBA" id="ARBA00022777"/>
    </source>
</evidence>
<comment type="subcellular location">
    <subcellularLocation>
        <location evidence="1">Endomembrane system</location>
    </subcellularLocation>
</comment>
<dbReference type="PANTHER" id="PTHR24418">
    <property type="entry name" value="TYROSINE-PROTEIN KINASE"/>
    <property type="match status" value="1"/>
</dbReference>
<evidence type="ECO:0000256" key="7">
    <source>
        <dbReference type="ARBA" id="ARBA00023136"/>
    </source>
</evidence>
<evidence type="ECO:0000259" key="9">
    <source>
        <dbReference type="PROSITE" id="PS50011"/>
    </source>
</evidence>
<dbReference type="GO" id="GO:0048468">
    <property type="term" value="P:cell development"/>
    <property type="evidence" value="ECO:0007669"/>
    <property type="project" value="UniProtKB-ARBA"/>
</dbReference>
<keyword evidence="8" id="KW-0829">Tyrosine-protein kinase</keyword>
<evidence type="ECO:0000313" key="11">
    <source>
        <dbReference type="Proteomes" id="UP000261540"/>
    </source>
</evidence>
<proteinExistence type="predicted"/>
<organism evidence="10 11">
    <name type="scientific">Paramormyrops kingsleyae</name>
    <dbReference type="NCBI Taxonomy" id="1676925"/>
    <lineage>
        <taxon>Eukaryota</taxon>
        <taxon>Metazoa</taxon>
        <taxon>Chordata</taxon>
        <taxon>Craniata</taxon>
        <taxon>Vertebrata</taxon>
        <taxon>Euteleostomi</taxon>
        <taxon>Actinopterygii</taxon>
        <taxon>Neopterygii</taxon>
        <taxon>Teleostei</taxon>
        <taxon>Osteoglossocephala</taxon>
        <taxon>Osteoglossomorpha</taxon>
        <taxon>Osteoglossiformes</taxon>
        <taxon>Mormyridae</taxon>
        <taxon>Paramormyrops</taxon>
    </lineage>
</organism>
<dbReference type="PRINTS" id="PR00109">
    <property type="entry name" value="TYRKINASE"/>
</dbReference>
<keyword evidence="2" id="KW-0808">Transferase</keyword>
<dbReference type="GO" id="GO:0030182">
    <property type="term" value="P:neuron differentiation"/>
    <property type="evidence" value="ECO:0007669"/>
    <property type="project" value="UniProtKB-ARBA"/>
</dbReference>
<dbReference type="GO" id="GO:0005524">
    <property type="term" value="F:ATP binding"/>
    <property type="evidence" value="ECO:0007669"/>
    <property type="project" value="UniProtKB-KW"/>
</dbReference>
<dbReference type="GO" id="GO:0004713">
    <property type="term" value="F:protein tyrosine kinase activity"/>
    <property type="evidence" value="ECO:0007669"/>
    <property type="project" value="UniProtKB-KW"/>
</dbReference>